<protein>
    <recommendedName>
        <fullName evidence="3">glucan endo-1,3-beta-D-glucosidase</fullName>
        <ecNumber evidence="3">3.2.1.39</ecNumber>
    </recommendedName>
    <alternativeName>
        <fullName evidence="6">(1-&gt;3)-beta-glucan endohydrolase</fullName>
    </alternativeName>
    <alternativeName>
        <fullName evidence="7">Beta-1,3-endoglucanase</fullName>
    </alternativeName>
</protein>
<name>A0AAV2FRL5_9ROSI</name>
<keyword evidence="10" id="KW-0472">Membrane</keyword>
<evidence type="ECO:0000313" key="12">
    <source>
        <dbReference type="Proteomes" id="UP001497516"/>
    </source>
</evidence>
<keyword evidence="10" id="KW-0812">Transmembrane</keyword>
<dbReference type="Gene3D" id="3.20.20.80">
    <property type="entry name" value="Glycosidases"/>
    <property type="match status" value="1"/>
</dbReference>
<keyword evidence="5 9" id="KW-0326">Glycosidase</keyword>
<keyword evidence="12" id="KW-1185">Reference proteome</keyword>
<dbReference type="FunFam" id="3.20.20.80:FF:000010">
    <property type="entry name" value="glucan endo-1,3-beta-glucosidase, basic"/>
    <property type="match status" value="1"/>
</dbReference>
<accession>A0AAV2FRL5</accession>
<evidence type="ECO:0000256" key="8">
    <source>
        <dbReference type="RuleBase" id="RU004335"/>
    </source>
</evidence>
<evidence type="ECO:0000313" key="11">
    <source>
        <dbReference type="EMBL" id="CAL1400238.1"/>
    </source>
</evidence>
<dbReference type="Pfam" id="PF00332">
    <property type="entry name" value="Glyco_hydro_17"/>
    <property type="match status" value="1"/>
</dbReference>
<dbReference type="GO" id="GO:0005975">
    <property type="term" value="P:carbohydrate metabolic process"/>
    <property type="evidence" value="ECO:0007669"/>
    <property type="project" value="InterPro"/>
</dbReference>
<dbReference type="EMBL" id="OZ034820">
    <property type="protein sequence ID" value="CAL1400238.1"/>
    <property type="molecule type" value="Genomic_DNA"/>
</dbReference>
<reference evidence="11 12" key="1">
    <citation type="submission" date="2024-04" db="EMBL/GenBank/DDBJ databases">
        <authorList>
            <person name="Fracassetti M."/>
        </authorList>
    </citation>
    <scope>NUCLEOTIDE SEQUENCE [LARGE SCALE GENOMIC DNA]</scope>
</reference>
<evidence type="ECO:0000256" key="4">
    <source>
        <dbReference type="ARBA" id="ARBA00022801"/>
    </source>
</evidence>
<sequence length="368" mass="38911">MFSPLRSTLSIPATTISRRRQEVGGLVMFLIGIVLLSYTALTVVAQAPLIGVCNGRVADNLPPEGDVVAFYTANGITKMRIYEADQFTLQALKNTSIELALDVPNEVIPTLAADPAAATAWVQTNVISYAPSVQFRYIVVGNEVMPTYPISHSVLPAMHNIQNALAQSPAVAAANVKVSTAIRVDLLGTTYPPSAGAFADSATAYVVPIVQFLAANGAPLLANVYPYFAYIGSSGQVALDYAIFGTGGRVVVQDGALGYQNLFHAMVDSVYAALEKAGAPNLQVVVSETGWPSAGNDGATPENAAAYYLGLTNGTVTSGTPKRPGQPVETYLFAMFDENQKPGAASEQHFGLFTPDKQPKYPLVKFTN</sequence>
<evidence type="ECO:0000256" key="6">
    <source>
        <dbReference type="ARBA" id="ARBA00033335"/>
    </source>
</evidence>
<comment type="similarity">
    <text evidence="2 8">Belongs to the glycosyl hydrolase 17 family.</text>
</comment>
<dbReference type="PROSITE" id="PS00587">
    <property type="entry name" value="GLYCOSYL_HYDROL_F17"/>
    <property type="match status" value="1"/>
</dbReference>
<organism evidence="11 12">
    <name type="scientific">Linum trigynum</name>
    <dbReference type="NCBI Taxonomy" id="586398"/>
    <lineage>
        <taxon>Eukaryota</taxon>
        <taxon>Viridiplantae</taxon>
        <taxon>Streptophyta</taxon>
        <taxon>Embryophyta</taxon>
        <taxon>Tracheophyta</taxon>
        <taxon>Spermatophyta</taxon>
        <taxon>Magnoliopsida</taxon>
        <taxon>eudicotyledons</taxon>
        <taxon>Gunneridae</taxon>
        <taxon>Pentapetalae</taxon>
        <taxon>rosids</taxon>
        <taxon>fabids</taxon>
        <taxon>Malpighiales</taxon>
        <taxon>Linaceae</taxon>
        <taxon>Linum</taxon>
    </lineage>
</organism>
<gene>
    <name evidence="11" type="ORF">LTRI10_LOCUS40379</name>
</gene>
<feature type="transmembrane region" description="Helical" evidence="10">
    <location>
        <begin position="26"/>
        <end position="45"/>
    </location>
</feature>
<dbReference type="SUPFAM" id="SSF51445">
    <property type="entry name" value="(Trans)glycosidases"/>
    <property type="match status" value="1"/>
</dbReference>
<evidence type="ECO:0000256" key="10">
    <source>
        <dbReference type="SAM" id="Phobius"/>
    </source>
</evidence>
<evidence type="ECO:0000256" key="5">
    <source>
        <dbReference type="ARBA" id="ARBA00023295"/>
    </source>
</evidence>
<evidence type="ECO:0000256" key="1">
    <source>
        <dbReference type="ARBA" id="ARBA00000382"/>
    </source>
</evidence>
<dbReference type="InterPro" id="IPR044965">
    <property type="entry name" value="Glyco_hydro_17_plant"/>
</dbReference>
<dbReference type="InterPro" id="IPR000490">
    <property type="entry name" value="Glyco_hydro_17"/>
</dbReference>
<dbReference type="PANTHER" id="PTHR32227">
    <property type="entry name" value="GLUCAN ENDO-1,3-BETA-GLUCOSIDASE BG1-RELATED-RELATED"/>
    <property type="match status" value="1"/>
</dbReference>
<keyword evidence="10" id="KW-1133">Transmembrane helix</keyword>
<evidence type="ECO:0000256" key="7">
    <source>
        <dbReference type="ARBA" id="ARBA00033417"/>
    </source>
</evidence>
<comment type="catalytic activity">
    <reaction evidence="1">
        <text>Hydrolysis of (1-&gt;3)-beta-D-glucosidic linkages in (1-&gt;3)-beta-D-glucans.</text>
        <dbReference type="EC" id="3.2.1.39"/>
    </reaction>
</comment>
<dbReference type="Proteomes" id="UP001497516">
    <property type="component" value="Chromosome 7"/>
</dbReference>
<dbReference type="EC" id="3.2.1.39" evidence="3"/>
<proteinExistence type="inferred from homology"/>
<keyword evidence="4 9" id="KW-0378">Hydrolase</keyword>
<dbReference type="AlphaFoldDB" id="A0AAV2FRL5"/>
<evidence type="ECO:0000256" key="2">
    <source>
        <dbReference type="ARBA" id="ARBA00008773"/>
    </source>
</evidence>
<evidence type="ECO:0000256" key="9">
    <source>
        <dbReference type="RuleBase" id="RU004336"/>
    </source>
</evidence>
<dbReference type="InterPro" id="IPR017853">
    <property type="entry name" value="GH"/>
</dbReference>
<evidence type="ECO:0000256" key="3">
    <source>
        <dbReference type="ARBA" id="ARBA00012780"/>
    </source>
</evidence>
<dbReference type="GO" id="GO:0042973">
    <property type="term" value="F:glucan endo-1,3-beta-D-glucosidase activity"/>
    <property type="evidence" value="ECO:0007669"/>
    <property type="project" value="UniProtKB-EC"/>
</dbReference>